<feature type="region of interest" description="Disordered" evidence="11">
    <location>
        <begin position="658"/>
        <end position="689"/>
    </location>
</feature>
<dbReference type="PROSITE" id="PS51898">
    <property type="entry name" value="TYR_RECOMBINASE"/>
    <property type="match status" value="1"/>
</dbReference>
<evidence type="ECO:0000256" key="5">
    <source>
        <dbReference type="ARBA" id="ARBA00023125"/>
    </source>
</evidence>
<comment type="caution">
    <text evidence="13">The sequence shown here is derived from an EMBL/GenBank/DDBJ whole genome shotgun (WGS) entry which is preliminary data.</text>
</comment>
<keyword evidence="10" id="KW-0175">Coiled coil</keyword>
<keyword evidence="7" id="KW-0233">DNA recombination</keyword>
<evidence type="ECO:0000256" key="4">
    <source>
        <dbReference type="ARBA" id="ARBA00023016"/>
    </source>
</evidence>
<keyword evidence="5" id="KW-0238">DNA-binding</keyword>
<dbReference type="GO" id="GO:0006310">
    <property type="term" value="P:DNA recombination"/>
    <property type="evidence" value="ECO:0007669"/>
    <property type="project" value="UniProtKB-KW"/>
</dbReference>
<dbReference type="InterPro" id="IPR013762">
    <property type="entry name" value="Integrase-like_cat_sf"/>
</dbReference>
<dbReference type="PANTHER" id="PTHR21446:SF12">
    <property type="entry name" value="POTASSIUM CHANNEL TETRAMERIZATION DOMAIN CONTAINING 1"/>
    <property type="match status" value="1"/>
</dbReference>
<evidence type="ECO:0000256" key="6">
    <source>
        <dbReference type="ARBA" id="ARBA00023163"/>
    </source>
</evidence>
<feature type="compositionally biased region" description="Low complexity" evidence="11">
    <location>
        <begin position="744"/>
        <end position="758"/>
    </location>
</feature>
<protein>
    <recommendedName>
        <fullName evidence="12">Tyr recombinase domain-containing protein</fullName>
    </recommendedName>
</protein>
<dbReference type="SUPFAM" id="SSF56349">
    <property type="entry name" value="DNA breaking-rejoining enzymes"/>
    <property type="match status" value="1"/>
</dbReference>
<accession>A0AA89BWY6</accession>
<keyword evidence="14" id="KW-1185">Reference proteome</keyword>
<feature type="compositionally biased region" description="Polar residues" evidence="11">
    <location>
        <begin position="759"/>
        <end position="784"/>
    </location>
</feature>
<comment type="similarity">
    <text evidence="2 9">Belongs to the HSF family.</text>
</comment>
<feature type="region of interest" description="Disordered" evidence="11">
    <location>
        <begin position="744"/>
        <end position="784"/>
    </location>
</feature>
<evidence type="ECO:0000259" key="12">
    <source>
        <dbReference type="PROSITE" id="PS51898"/>
    </source>
</evidence>
<evidence type="ECO:0000256" key="3">
    <source>
        <dbReference type="ARBA" id="ARBA00023015"/>
    </source>
</evidence>
<dbReference type="GO" id="GO:0015074">
    <property type="term" value="P:DNA integration"/>
    <property type="evidence" value="ECO:0007669"/>
    <property type="project" value="InterPro"/>
</dbReference>
<organism evidence="13 14">
    <name type="scientific">Pinctada imbricata</name>
    <name type="common">Atlantic pearl-oyster</name>
    <name type="synonym">Pinctada martensii</name>
    <dbReference type="NCBI Taxonomy" id="66713"/>
    <lineage>
        <taxon>Eukaryota</taxon>
        <taxon>Metazoa</taxon>
        <taxon>Spiralia</taxon>
        <taxon>Lophotrochozoa</taxon>
        <taxon>Mollusca</taxon>
        <taxon>Bivalvia</taxon>
        <taxon>Autobranchia</taxon>
        <taxon>Pteriomorphia</taxon>
        <taxon>Pterioida</taxon>
        <taxon>Pterioidea</taxon>
        <taxon>Pteriidae</taxon>
        <taxon>Pinctada</taxon>
    </lineage>
</organism>
<evidence type="ECO:0000313" key="14">
    <source>
        <dbReference type="Proteomes" id="UP001186944"/>
    </source>
</evidence>
<evidence type="ECO:0000313" key="13">
    <source>
        <dbReference type="EMBL" id="KAK3085650.1"/>
    </source>
</evidence>
<reference evidence="13" key="1">
    <citation type="submission" date="2019-08" db="EMBL/GenBank/DDBJ databases">
        <title>The improved chromosome-level genome for the pearl oyster Pinctada fucata martensii using PacBio sequencing and Hi-C.</title>
        <authorList>
            <person name="Zheng Z."/>
        </authorList>
    </citation>
    <scope>NUCLEOTIDE SEQUENCE</scope>
    <source>
        <strain evidence="13">ZZ-2019</strain>
        <tissue evidence="13">Adductor muscle</tissue>
    </source>
</reference>
<name>A0AA89BWY6_PINIB</name>
<sequence length="920" mass="103297">MAADDNKRFCTLNESDFQKLIESRDAANTKRATTHAVKTFRAYLNEKRKSIDFEDFSTEELDNELSRFYVEARKENGELYKKSTLLALRHGISRHMQACSGIDIINDKAFTKSKTSFLAASKELKREGKGGIDHYPPIDSDDLKKMYLYFDLDNNVKLQEKVFVDIVLYFGRRGRENIHLLKLSDFSAKRDGEGNLYIYMDKDELTKNHQDDPNSAEGRMYQLIDDPMCPVRSFMKYKRLLNPDCNRLFQRPSRGSTKWYDNVPLGHNSIAGMMPNISERAGLSIRYTNHSLRATAVHILDADGKFSSRHIMSVTGHKSENSLKTYTGYTDPKIKRKMSETISSNLRLDQETCETASSTTVHTESPLLDMTMMEFEPLTDAQFNSLIADMDFDSNMCAQDENVQISRGSNSQNVGNQVLPVNKRSAPLMAHANTCNTLNIQTNNQHLAQYPQQSLLMPQLHNYGFKKVSNIEQGAMKVEKEDVEFAHPYFVQGQEHLLELIRRKTTQHMVPMTMIKSEPIQMVMPQTDAVEKILGEVHEMKGKQDKMNNKLEAMKRENEVLWREVASLRQKHLKQQQIVNKLIQFLVHIVRPNRVVPGNKRKLPLMISDVSHNDAKSAKYDIPLTDNYTVQSPRSQADIPQTSGPIIHEITDLVPDSPLPTSHLISSTRDLSPQDVGQESLDSSSASQMSFPPELLAQAGEELPNYPLKPEELHMFNTEILPAASGDSSTPLSISDLVNLFPSSNLSNSPVSPQQSSSTPETRNKTQAVNTSPSRTTPKNVNNSMALAVTPSSMRHEVTDHVSTLDSDLDGLKELLAGNNFTFDQSTLLNLFSPESSINIPGSENLLSGIDLDQEDEDGNKITGNELVQFKSGSSDIPDLFDLQALTENDDNSPSLDLYKGPSDSLDTPLPAQVSAEDLD</sequence>
<dbReference type="AlphaFoldDB" id="A0AA89BWY6"/>
<dbReference type="InterPro" id="IPR000232">
    <property type="entry name" value="HSF_DNA-bd"/>
</dbReference>
<dbReference type="Gene3D" id="1.10.10.10">
    <property type="entry name" value="Winged helix-like DNA-binding domain superfamily/Winged helix DNA-binding domain"/>
    <property type="match status" value="1"/>
</dbReference>
<evidence type="ECO:0000256" key="2">
    <source>
        <dbReference type="ARBA" id="ARBA00006403"/>
    </source>
</evidence>
<dbReference type="Pfam" id="PF00447">
    <property type="entry name" value="HSF_DNA-bind"/>
    <property type="match status" value="1"/>
</dbReference>
<feature type="compositionally biased region" description="Polar residues" evidence="11">
    <location>
        <begin position="659"/>
        <end position="689"/>
    </location>
</feature>
<comment type="subcellular location">
    <subcellularLocation>
        <location evidence="1">Nucleus</location>
    </subcellularLocation>
</comment>
<evidence type="ECO:0000256" key="10">
    <source>
        <dbReference type="SAM" id="Coils"/>
    </source>
</evidence>
<dbReference type="GO" id="GO:0005634">
    <property type="term" value="C:nucleus"/>
    <property type="evidence" value="ECO:0007669"/>
    <property type="project" value="UniProtKB-SubCell"/>
</dbReference>
<dbReference type="GO" id="GO:0043565">
    <property type="term" value="F:sequence-specific DNA binding"/>
    <property type="evidence" value="ECO:0007669"/>
    <property type="project" value="InterPro"/>
</dbReference>
<dbReference type="InterPro" id="IPR036390">
    <property type="entry name" value="WH_DNA-bd_sf"/>
</dbReference>
<dbReference type="SUPFAM" id="SSF46785">
    <property type="entry name" value="Winged helix' DNA-binding domain"/>
    <property type="match status" value="1"/>
</dbReference>
<keyword evidence="6" id="KW-0804">Transcription</keyword>
<evidence type="ECO:0000256" key="7">
    <source>
        <dbReference type="ARBA" id="ARBA00023172"/>
    </source>
</evidence>
<dbReference type="InterPro" id="IPR010542">
    <property type="entry name" value="Vert_HSTF_C"/>
</dbReference>
<evidence type="ECO:0000256" key="11">
    <source>
        <dbReference type="SAM" id="MobiDB-lite"/>
    </source>
</evidence>
<feature type="region of interest" description="Disordered" evidence="11">
    <location>
        <begin position="887"/>
        <end position="920"/>
    </location>
</feature>
<dbReference type="InterPro" id="IPR002104">
    <property type="entry name" value="Integrase_catalytic"/>
</dbReference>
<feature type="coiled-coil region" evidence="10">
    <location>
        <begin position="537"/>
        <end position="571"/>
    </location>
</feature>
<evidence type="ECO:0000256" key="9">
    <source>
        <dbReference type="RuleBase" id="RU004020"/>
    </source>
</evidence>
<dbReference type="EMBL" id="VSWD01000012">
    <property type="protein sequence ID" value="KAK3085650.1"/>
    <property type="molecule type" value="Genomic_DNA"/>
</dbReference>
<dbReference type="Proteomes" id="UP001186944">
    <property type="component" value="Unassembled WGS sequence"/>
</dbReference>
<keyword evidence="8" id="KW-0539">Nucleus</keyword>
<evidence type="ECO:0000256" key="8">
    <source>
        <dbReference type="ARBA" id="ARBA00023242"/>
    </source>
</evidence>
<dbReference type="InterPro" id="IPR052787">
    <property type="entry name" value="MAVS"/>
</dbReference>
<evidence type="ECO:0000256" key="1">
    <source>
        <dbReference type="ARBA" id="ARBA00004123"/>
    </source>
</evidence>
<gene>
    <name evidence="13" type="ORF">FSP39_006628</name>
</gene>
<dbReference type="SMART" id="SM00415">
    <property type="entry name" value="HSF"/>
    <property type="match status" value="1"/>
</dbReference>
<dbReference type="Gene3D" id="1.10.443.10">
    <property type="entry name" value="Intergrase catalytic core"/>
    <property type="match status" value="1"/>
</dbReference>
<proteinExistence type="inferred from homology"/>
<feature type="domain" description="Tyr recombinase" evidence="12">
    <location>
        <begin position="133"/>
        <end position="340"/>
    </location>
</feature>
<dbReference type="InterPro" id="IPR036388">
    <property type="entry name" value="WH-like_DNA-bd_sf"/>
</dbReference>
<dbReference type="Pfam" id="PF06546">
    <property type="entry name" value="Vert_HS_TF"/>
    <property type="match status" value="1"/>
</dbReference>
<dbReference type="PANTHER" id="PTHR21446">
    <property type="entry name" value="DUF3504 DOMAIN-CONTAINING PROTEIN"/>
    <property type="match status" value="1"/>
</dbReference>
<dbReference type="GO" id="GO:0003700">
    <property type="term" value="F:DNA-binding transcription factor activity"/>
    <property type="evidence" value="ECO:0007669"/>
    <property type="project" value="InterPro"/>
</dbReference>
<keyword evidence="3" id="KW-0805">Transcription regulation</keyword>
<dbReference type="InterPro" id="IPR011010">
    <property type="entry name" value="DNA_brk_join_enz"/>
</dbReference>
<keyword evidence="4" id="KW-0346">Stress response</keyword>